<feature type="domain" description="HTH marR-type" evidence="1">
    <location>
        <begin position="1"/>
        <end position="92"/>
    </location>
</feature>
<sequence>MRSKNIAAQLAVSGASITETVNALVRKKLLIRTADTSDARASIICATPEGHAVNAAIEESSSRFSEALTSLPASVQSELLATQIRLIRELQQAGAIPLQRMCVSCRHFRPNIHPGSSHPHHCTFIGADIAGTDLRLDCGEHEAADQTAQDVNWAAFTQNPERNISGTQKMPDTVVHGS</sequence>
<dbReference type="PROSITE" id="PS50995">
    <property type="entry name" value="HTH_MARR_2"/>
    <property type="match status" value="1"/>
</dbReference>
<dbReference type="AlphaFoldDB" id="A0A7W8AP91"/>
<protein>
    <submittedName>
        <fullName evidence="2">DNA-binding MarR family transcriptional regulator</fullName>
    </submittedName>
</protein>
<accession>A0A7W8AP91</accession>
<dbReference type="EMBL" id="JACHIL010000008">
    <property type="protein sequence ID" value="MBB5092815.1"/>
    <property type="molecule type" value="Genomic_DNA"/>
</dbReference>
<keyword evidence="3" id="KW-1185">Reference proteome</keyword>
<evidence type="ECO:0000313" key="3">
    <source>
        <dbReference type="Proteomes" id="UP000531231"/>
    </source>
</evidence>
<dbReference type="InterPro" id="IPR036390">
    <property type="entry name" value="WH_DNA-bd_sf"/>
</dbReference>
<dbReference type="InterPro" id="IPR036388">
    <property type="entry name" value="WH-like_DNA-bd_sf"/>
</dbReference>
<comment type="caution">
    <text evidence="2">The sequence shown here is derived from an EMBL/GenBank/DDBJ whole genome shotgun (WGS) entry which is preliminary data.</text>
</comment>
<keyword evidence="2" id="KW-0238">DNA-binding</keyword>
<dbReference type="GO" id="GO:0003677">
    <property type="term" value="F:DNA binding"/>
    <property type="evidence" value="ECO:0007669"/>
    <property type="project" value="UniProtKB-KW"/>
</dbReference>
<proteinExistence type="predicted"/>
<evidence type="ECO:0000313" key="2">
    <source>
        <dbReference type="EMBL" id="MBB5092815.1"/>
    </source>
</evidence>
<dbReference type="GO" id="GO:0003700">
    <property type="term" value="F:DNA-binding transcription factor activity"/>
    <property type="evidence" value="ECO:0007669"/>
    <property type="project" value="InterPro"/>
</dbReference>
<dbReference type="InterPro" id="IPR000835">
    <property type="entry name" value="HTH_MarR-typ"/>
</dbReference>
<dbReference type="SUPFAM" id="SSF46785">
    <property type="entry name" value="Winged helix' DNA-binding domain"/>
    <property type="match status" value="1"/>
</dbReference>
<organism evidence="2 3">
    <name type="scientific">Pseudochrobactrum saccharolyticum</name>
    <dbReference type="NCBI Taxonomy" id="354352"/>
    <lineage>
        <taxon>Bacteria</taxon>
        <taxon>Pseudomonadati</taxon>
        <taxon>Pseudomonadota</taxon>
        <taxon>Alphaproteobacteria</taxon>
        <taxon>Hyphomicrobiales</taxon>
        <taxon>Brucellaceae</taxon>
        <taxon>Pseudochrobactrum</taxon>
    </lineage>
</organism>
<dbReference type="Gene3D" id="1.10.10.10">
    <property type="entry name" value="Winged helix-like DNA-binding domain superfamily/Winged helix DNA-binding domain"/>
    <property type="match status" value="1"/>
</dbReference>
<name>A0A7W8AP91_9HYPH</name>
<gene>
    <name evidence="2" type="ORF">HNQ68_003380</name>
</gene>
<dbReference type="Proteomes" id="UP000531231">
    <property type="component" value="Unassembled WGS sequence"/>
</dbReference>
<evidence type="ECO:0000259" key="1">
    <source>
        <dbReference type="PROSITE" id="PS50995"/>
    </source>
</evidence>
<reference evidence="2 3" key="1">
    <citation type="submission" date="2020-08" db="EMBL/GenBank/DDBJ databases">
        <title>Genomic Encyclopedia of Type Strains, Phase IV (KMG-IV): sequencing the most valuable type-strain genomes for metagenomic binning, comparative biology and taxonomic classification.</title>
        <authorList>
            <person name="Goeker M."/>
        </authorList>
    </citation>
    <scope>NUCLEOTIDE SEQUENCE [LARGE SCALE GENOMIC DNA]</scope>
    <source>
        <strain evidence="2 3">DSM 25620</strain>
    </source>
</reference>